<dbReference type="GO" id="GO:0005634">
    <property type="term" value="C:nucleus"/>
    <property type="evidence" value="ECO:0007669"/>
    <property type="project" value="TreeGrafter"/>
</dbReference>
<dbReference type="RefSeq" id="XP_034100176.1">
    <property type="nucleotide sequence ID" value="XM_034244285.2"/>
</dbReference>
<protein>
    <recommendedName>
        <fullName evidence="3">Jumonji domain-containing protein 4</fullName>
    </recommendedName>
</protein>
<dbReference type="Pfam" id="PF02373">
    <property type="entry name" value="JmjC"/>
    <property type="match status" value="1"/>
</dbReference>
<dbReference type="CTD" id="65094"/>
<proteinExistence type="inferred from homology"/>
<comment type="similarity">
    <text evidence="1">Belongs to the JMJD6 family.</text>
</comment>
<keyword evidence="6" id="KW-1185">Reference proteome</keyword>
<dbReference type="PANTHER" id="PTHR12480">
    <property type="entry name" value="ARGININE DEMETHYLASE AND LYSYL-HYDROXYLASE JMJD"/>
    <property type="match status" value="1"/>
</dbReference>
<dbReference type="GO" id="GO:0005737">
    <property type="term" value="C:cytoplasm"/>
    <property type="evidence" value="ECO:0007669"/>
    <property type="project" value="TreeGrafter"/>
</dbReference>
<evidence type="ECO:0000259" key="5">
    <source>
        <dbReference type="PROSITE" id="PS51184"/>
    </source>
</evidence>
<dbReference type="Gene3D" id="2.60.120.650">
    <property type="entry name" value="Cupin"/>
    <property type="match status" value="1"/>
</dbReference>
<evidence type="ECO:0000256" key="4">
    <source>
        <dbReference type="SAM" id="MobiDB-lite"/>
    </source>
</evidence>
<name>A0A6P8W940_DROAB</name>
<dbReference type="Proteomes" id="UP000515160">
    <property type="component" value="Chromosome 2L"/>
</dbReference>
<dbReference type="OrthoDB" id="203487at2759"/>
<organism evidence="6 7">
    <name type="scientific">Drosophila albomicans</name>
    <name type="common">Fruit fly</name>
    <dbReference type="NCBI Taxonomy" id="7291"/>
    <lineage>
        <taxon>Eukaryota</taxon>
        <taxon>Metazoa</taxon>
        <taxon>Ecdysozoa</taxon>
        <taxon>Arthropoda</taxon>
        <taxon>Hexapoda</taxon>
        <taxon>Insecta</taxon>
        <taxon>Pterygota</taxon>
        <taxon>Neoptera</taxon>
        <taxon>Endopterygota</taxon>
        <taxon>Diptera</taxon>
        <taxon>Brachycera</taxon>
        <taxon>Muscomorpha</taxon>
        <taxon>Ephydroidea</taxon>
        <taxon>Drosophilidae</taxon>
        <taxon>Drosophila</taxon>
    </lineage>
</organism>
<sequence length="437" mass="51142">MESDKAAPQILALQPQTNPQLLPHQDNIIQRCAAKELSYNDFYWRFMHANWPVIITDVSNAWECRNWAKCDSDNNTTKLDNENANNNNNNNNNANETGQEQHINFDYLRSRIGNFAVPVANCNATYFDSHAKLELKFHDYLERWQRNATDQRETNCNVAKDNLYLKDWHLAAQMPTYEFYQVPKYFVSDWLNEQLIAEQRDDYRFVYMGPKGSWTSFHADVFGSFSWSTNIVGHKKWLIMAPGEERKLADRLGNLPFSIDENQLDEHQVHYFTINQKANEAVFVPSGWYHQVWNVSDTISVNHNWFNACNVATVWRNLLSNWKAVRNEIADCQQMDNFEAHCQTMLRASFGINYLDFVELLEFIATRRLAAAALKDQQTTTTATSLLLFNRYQMNDHHLQTDLECIRQLLIDMLQEPSVLECPAQLHERCEHLKQQL</sequence>
<accession>A0A6P8W940</accession>
<evidence type="ECO:0000256" key="3">
    <source>
        <dbReference type="ARBA" id="ARBA00082904"/>
    </source>
</evidence>
<dbReference type="InterPro" id="IPR003347">
    <property type="entry name" value="JmjC_dom"/>
</dbReference>
<dbReference type="GO" id="GO:0016706">
    <property type="term" value="F:2-oxoglutarate-dependent dioxygenase activity"/>
    <property type="evidence" value="ECO:0007669"/>
    <property type="project" value="TreeGrafter"/>
</dbReference>
<evidence type="ECO:0000313" key="6">
    <source>
        <dbReference type="Proteomes" id="UP000515160"/>
    </source>
</evidence>
<feature type="domain" description="JmjC" evidence="5">
    <location>
        <begin position="171"/>
        <end position="322"/>
    </location>
</feature>
<dbReference type="GO" id="GO:0045905">
    <property type="term" value="P:positive regulation of translational termination"/>
    <property type="evidence" value="ECO:0007669"/>
    <property type="project" value="TreeGrafter"/>
</dbReference>
<feature type="region of interest" description="Disordered" evidence="4">
    <location>
        <begin position="78"/>
        <end position="97"/>
    </location>
</feature>
<dbReference type="InterPro" id="IPR050910">
    <property type="entry name" value="JMJD6_ArgDemeth/LysHydrox"/>
</dbReference>
<evidence type="ECO:0000313" key="7">
    <source>
        <dbReference type="RefSeq" id="XP_034100176.1"/>
    </source>
</evidence>
<comment type="catalytic activity">
    <reaction evidence="2">
        <text>L-lysyl-[protein] + 2-oxoglutarate + O2 = 4-hydroxy-L-lysyl-[protein] + succinate + CO2</text>
        <dbReference type="Rhea" id="RHEA:57156"/>
        <dbReference type="Rhea" id="RHEA-COMP:9752"/>
        <dbReference type="Rhea" id="RHEA-COMP:15084"/>
        <dbReference type="ChEBI" id="CHEBI:15379"/>
        <dbReference type="ChEBI" id="CHEBI:16526"/>
        <dbReference type="ChEBI" id="CHEBI:16810"/>
        <dbReference type="ChEBI" id="CHEBI:29969"/>
        <dbReference type="ChEBI" id="CHEBI:30031"/>
        <dbReference type="ChEBI" id="CHEBI:141495"/>
    </reaction>
</comment>
<dbReference type="PANTHER" id="PTHR12480:SF6">
    <property type="entry name" value="2-OXOGLUTARATE AND IRON-DEPENDENT OXYGENASE JMJD4"/>
    <property type="match status" value="1"/>
</dbReference>
<dbReference type="PROSITE" id="PS51184">
    <property type="entry name" value="JMJC"/>
    <property type="match status" value="1"/>
</dbReference>
<feature type="compositionally biased region" description="Low complexity" evidence="4">
    <location>
        <begin position="82"/>
        <end position="96"/>
    </location>
</feature>
<dbReference type="SMART" id="SM00558">
    <property type="entry name" value="JmjC"/>
    <property type="match status" value="1"/>
</dbReference>
<dbReference type="GO" id="GO:0043565">
    <property type="term" value="F:sequence-specific DNA binding"/>
    <property type="evidence" value="ECO:0007669"/>
    <property type="project" value="TreeGrafter"/>
</dbReference>
<dbReference type="GeneID" id="117565262"/>
<evidence type="ECO:0000256" key="2">
    <source>
        <dbReference type="ARBA" id="ARBA00047762"/>
    </source>
</evidence>
<gene>
    <name evidence="7" type="primary">LOC117565262</name>
</gene>
<dbReference type="SUPFAM" id="SSF51197">
    <property type="entry name" value="Clavaminate synthase-like"/>
    <property type="match status" value="1"/>
</dbReference>
<evidence type="ECO:0000256" key="1">
    <source>
        <dbReference type="ARBA" id="ARBA00038068"/>
    </source>
</evidence>
<reference evidence="7" key="1">
    <citation type="submission" date="2025-08" db="UniProtKB">
        <authorList>
            <consortium name="RefSeq"/>
        </authorList>
    </citation>
    <scope>IDENTIFICATION</scope>
    <source>
        <strain evidence="7">15112-1751.03</strain>
        <tissue evidence="7">Whole Adult</tissue>
    </source>
</reference>
<dbReference type="AlphaFoldDB" id="A0A6P8W940"/>